<gene>
    <name evidence="1" type="ORF">L6164_030316</name>
</gene>
<sequence>MESTEARVSYAANHCFTQDFRMLPNSSSHPSSVSEKLESDLMPSIPVSVSSGSMPHSPNMKWWLHVKTNMENEPSYTCKHLNSLEAELGAFCGEFVDENAKIGDQYVKSIDAFSCIGSDDSAVERPWKVSPTCMRNDTNTGMPKFEAALKYELQKTYKKKDEGEFLFSDGHIMDWDTTNSLAYEQCKTTSSDLESHWIGTEKAGPWWRNAGRDDLASFVAQKSLEHVENCDLPRPQVKHFRKNSSVSPKCVDHDKALPSSANPIAEKSISNTDSYTYGTATTSGCSFQDSDTTFSSRQSKDSEPITKDGRINSKNNNTTSELLEALCHSQTRAREAEKAAQQAYNEKEHILGLFFRQASQLFAYKQWLQLLQLENLCLQLRNKNQPLLNLLPAVHRGKQPNKNHCRAANRKKNSNGRHGIRKYAVAFAVGLGLAGAGLLLGWTMGWMFPIYR</sequence>
<reference evidence="1 2" key="1">
    <citation type="journal article" date="2022" name="DNA Res.">
        <title>Chromosomal-level genome assembly of the orchid tree Bauhinia variegata (Leguminosae; Cercidoideae) supports the allotetraploid origin hypothesis of Bauhinia.</title>
        <authorList>
            <person name="Zhong Y."/>
            <person name="Chen Y."/>
            <person name="Zheng D."/>
            <person name="Pang J."/>
            <person name="Liu Y."/>
            <person name="Luo S."/>
            <person name="Meng S."/>
            <person name="Qian L."/>
            <person name="Wei D."/>
            <person name="Dai S."/>
            <person name="Zhou R."/>
        </authorList>
    </citation>
    <scope>NUCLEOTIDE SEQUENCE [LARGE SCALE GENOMIC DNA]</scope>
    <source>
        <strain evidence="1">BV-YZ2020</strain>
    </source>
</reference>
<name>A0ACB9LBE3_BAUVA</name>
<accession>A0ACB9LBE3</accession>
<comment type="caution">
    <text evidence="1">The sequence shown here is derived from an EMBL/GenBank/DDBJ whole genome shotgun (WGS) entry which is preliminary data.</text>
</comment>
<dbReference type="EMBL" id="CM039437">
    <property type="protein sequence ID" value="KAI4307091.1"/>
    <property type="molecule type" value="Genomic_DNA"/>
</dbReference>
<protein>
    <submittedName>
        <fullName evidence="1">Uncharacterized protein</fullName>
    </submittedName>
</protein>
<evidence type="ECO:0000313" key="2">
    <source>
        <dbReference type="Proteomes" id="UP000828941"/>
    </source>
</evidence>
<dbReference type="Proteomes" id="UP000828941">
    <property type="component" value="Chromosome 12"/>
</dbReference>
<evidence type="ECO:0000313" key="1">
    <source>
        <dbReference type="EMBL" id="KAI4307091.1"/>
    </source>
</evidence>
<keyword evidence="2" id="KW-1185">Reference proteome</keyword>
<organism evidence="1 2">
    <name type="scientific">Bauhinia variegata</name>
    <name type="common">Purple orchid tree</name>
    <name type="synonym">Phanera variegata</name>
    <dbReference type="NCBI Taxonomy" id="167791"/>
    <lineage>
        <taxon>Eukaryota</taxon>
        <taxon>Viridiplantae</taxon>
        <taxon>Streptophyta</taxon>
        <taxon>Embryophyta</taxon>
        <taxon>Tracheophyta</taxon>
        <taxon>Spermatophyta</taxon>
        <taxon>Magnoliopsida</taxon>
        <taxon>eudicotyledons</taxon>
        <taxon>Gunneridae</taxon>
        <taxon>Pentapetalae</taxon>
        <taxon>rosids</taxon>
        <taxon>fabids</taxon>
        <taxon>Fabales</taxon>
        <taxon>Fabaceae</taxon>
        <taxon>Cercidoideae</taxon>
        <taxon>Cercideae</taxon>
        <taxon>Bauhiniinae</taxon>
        <taxon>Bauhinia</taxon>
    </lineage>
</organism>
<proteinExistence type="predicted"/>